<comment type="caution">
    <text evidence="2">The sequence shown here is derived from an EMBL/GenBank/DDBJ whole genome shotgun (WGS) entry which is preliminary data.</text>
</comment>
<evidence type="ECO:0000313" key="3">
    <source>
        <dbReference type="Proteomes" id="UP001501588"/>
    </source>
</evidence>
<name>A0ABN1F9T6_9PROT</name>
<accession>A0ABN1F9T6</accession>
<evidence type="ECO:0000256" key="1">
    <source>
        <dbReference type="SAM" id="Phobius"/>
    </source>
</evidence>
<keyword evidence="1" id="KW-0472">Membrane</keyword>
<feature type="transmembrane region" description="Helical" evidence="1">
    <location>
        <begin position="30"/>
        <end position="49"/>
    </location>
</feature>
<protein>
    <submittedName>
        <fullName evidence="2">Uncharacterized protein</fullName>
    </submittedName>
</protein>
<keyword evidence="3" id="KW-1185">Reference proteome</keyword>
<reference evidence="2 3" key="1">
    <citation type="journal article" date="2019" name="Int. J. Syst. Evol. Microbiol.">
        <title>The Global Catalogue of Microorganisms (GCM) 10K type strain sequencing project: providing services to taxonomists for standard genome sequencing and annotation.</title>
        <authorList>
            <consortium name="The Broad Institute Genomics Platform"/>
            <consortium name="The Broad Institute Genome Sequencing Center for Infectious Disease"/>
            <person name="Wu L."/>
            <person name="Ma J."/>
        </authorList>
    </citation>
    <scope>NUCLEOTIDE SEQUENCE [LARGE SCALE GENOMIC DNA]</scope>
    <source>
        <strain evidence="2 3">JCM 9933</strain>
    </source>
</reference>
<keyword evidence="1" id="KW-1133">Transmembrane helix</keyword>
<organism evidence="2 3">
    <name type="scientific">Craurococcus roseus</name>
    <dbReference type="NCBI Taxonomy" id="77585"/>
    <lineage>
        <taxon>Bacteria</taxon>
        <taxon>Pseudomonadati</taxon>
        <taxon>Pseudomonadota</taxon>
        <taxon>Alphaproteobacteria</taxon>
        <taxon>Acetobacterales</taxon>
        <taxon>Acetobacteraceae</taxon>
        <taxon>Craurococcus</taxon>
    </lineage>
</organism>
<gene>
    <name evidence="2" type="ORF">GCM10009416_25420</name>
</gene>
<evidence type="ECO:0000313" key="2">
    <source>
        <dbReference type="EMBL" id="GAA0586017.1"/>
    </source>
</evidence>
<sequence>MIGGALFVVCCLVALLLSDALSPGRLPPMLAFYAACGAGVSLILGLVMLERRGVPHGFAALEGR</sequence>
<dbReference type="Proteomes" id="UP001501588">
    <property type="component" value="Unassembled WGS sequence"/>
</dbReference>
<proteinExistence type="predicted"/>
<keyword evidence="1" id="KW-0812">Transmembrane</keyword>
<dbReference type="EMBL" id="BAAAFZ010000034">
    <property type="protein sequence ID" value="GAA0586017.1"/>
    <property type="molecule type" value="Genomic_DNA"/>
</dbReference>